<evidence type="ECO:0000256" key="1">
    <source>
        <dbReference type="SAM" id="MobiDB-lite"/>
    </source>
</evidence>
<dbReference type="AlphaFoldDB" id="A0A5K7YFR5"/>
<gene>
    <name evidence="3" type="ORF">DSCA_23120</name>
</gene>
<feature type="transmembrane region" description="Helical" evidence="2">
    <location>
        <begin position="25"/>
        <end position="47"/>
    </location>
</feature>
<evidence type="ECO:0000313" key="4">
    <source>
        <dbReference type="Proteomes" id="UP000427906"/>
    </source>
</evidence>
<dbReference type="EMBL" id="AP021874">
    <property type="protein sequence ID" value="BBO68382.1"/>
    <property type="molecule type" value="Genomic_DNA"/>
</dbReference>
<protein>
    <submittedName>
        <fullName evidence="3">Uncharacterized protein</fullName>
    </submittedName>
</protein>
<evidence type="ECO:0000256" key="2">
    <source>
        <dbReference type="SAM" id="Phobius"/>
    </source>
</evidence>
<reference evidence="3 4" key="1">
    <citation type="submission" date="2019-11" db="EMBL/GenBank/DDBJ databases">
        <title>Comparative genomics of hydrocarbon-degrading Desulfosarcina strains.</title>
        <authorList>
            <person name="Watanabe M."/>
            <person name="Kojima H."/>
            <person name="Fukui M."/>
        </authorList>
    </citation>
    <scope>NUCLEOTIDE SEQUENCE [LARGE SCALE GENOMIC DNA]</scope>
    <source>
        <strain evidence="3 4">PL12</strain>
    </source>
</reference>
<keyword evidence="2" id="KW-0812">Transmembrane</keyword>
<name>A0A5K7YFR5_9BACT</name>
<evidence type="ECO:0000313" key="3">
    <source>
        <dbReference type="EMBL" id="BBO68382.1"/>
    </source>
</evidence>
<keyword evidence="4" id="KW-1185">Reference proteome</keyword>
<organism evidence="3 4">
    <name type="scientific">Desulfosarcina alkanivorans</name>
    <dbReference type="NCBI Taxonomy" id="571177"/>
    <lineage>
        <taxon>Bacteria</taxon>
        <taxon>Pseudomonadati</taxon>
        <taxon>Thermodesulfobacteriota</taxon>
        <taxon>Desulfobacteria</taxon>
        <taxon>Desulfobacterales</taxon>
        <taxon>Desulfosarcinaceae</taxon>
        <taxon>Desulfosarcina</taxon>
    </lineage>
</organism>
<dbReference type="Proteomes" id="UP000427906">
    <property type="component" value="Chromosome"/>
</dbReference>
<accession>A0A5K7YFR5</accession>
<proteinExistence type="predicted"/>
<feature type="region of interest" description="Disordered" evidence="1">
    <location>
        <begin position="58"/>
        <end position="79"/>
    </location>
</feature>
<dbReference type="KEGG" id="dalk:DSCA_23120"/>
<sequence length="79" mass="8730">MRCLSFKSLSVGIEKTVWFAMGYGLWAMGYGLWAMGYGLWAMGYGLWAMGRQSQGRCSVNSKTVNGEQSESDTANQSDQ</sequence>
<keyword evidence="2" id="KW-1133">Transmembrane helix</keyword>
<keyword evidence="2" id="KW-0472">Membrane</keyword>